<keyword evidence="3" id="KW-1185">Reference proteome</keyword>
<feature type="region of interest" description="Disordered" evidence="1">
    <location>
        <begin position="63"/>
        <end position="192"/>
    </location>
</feature>
<dbReference type="AlphaFoldDB" id="A0A699ZXI6"/>
<feature type="compositionally biased region" description="Low complexity" evidence="1">
    <location>
        <begin position="167"/>
        <end position="192"/>
    </location>
</feature>
<evidence type="ECO:0000313" key="3">
    <source>
        <dbReference type="Proteomes" id="UP000485058"/>
    </source>
</evidence>
<dbReference type="Proteomes" id="UP000485058">
    <property type="component" value="Unassembled WGS sequence"/>
</dbReference>
<accession>A0A699ZXI6</accession>
<evidence type="ECO:0000313" key="2">
    <source>
        <dbReference type="EMBL" id="GFH26735.1"/>
    </source>
</evidence>
<gene>
    <name evidence="2" type="ORF">HaLaN_24931</name>
</gene>
<organism evidence="2 3">
    <name type="scientific">Haematococcus lacustris</name>
    <name type="common">Green alga</name>
    <name type="synonym">Haematococcus pluvialis</name>
    <dbReference type="NCBI Taxonomy" id="44745"/>
    <lineage>
        <taxon>Eukaryota</taxon>
        <taxon>Viridiplantae</taxon>
        <taxon>Chlorophyta</taxon>
        <taxon>core chlorophytes</taxon>
        <taxon>Chlorophyceae</taxon>
        <taxon>CS clade</taxon>
        <taxon>Chlamydomonadales</taxon>
        <taxon>Haematococcaceae</taxon>
        <taxon>Haematococcus</taxon>
    </lineage>
</organism>
<feature type="region of interest" description="Disordered" evidence="1">
    <location>
        <begin position="270"/>
        <end position="323"/>
    </location>
</feature>
<proteinExistence type="predicted"/>
<protein>
    <submittedName>
        <fullName evidence="2">Uncharacterized protein</fullName>
    </submittedName>
</protein>
<dbReference type="EMBL" id="BLLF01003222">
    <property type="protein sequence ID" value="GFH26735.1"/>
    <property type="molecule type" value="Genomic_DNA"/>
</dbReference>
<feature type="compositionally biased region" description="Low complexity" evidence="1">
    <location>
        <begin position="274"/>
        <end position="291"/>
    </location>
</feature>
<name>A0A699ZXI6_HAELA</name>
<comment type="caution">
    <text evidence="2">The sequence shown here is derived from an EMBL/GenBank/DDBJ whole genome shotgun (WGS) entry which is preliminary data.</text>
</comment>
<evidence type="ECO:0000256" key="1">
    <source>
        <dbReference type="SAM" id="MobiDB-lite"/>
    </source>
</evidence>
<sequence length="424" mass="43265">MASGSDQHLWQHAAALKAREEETAAAATAALKAKKQEEAAAAAALKAKKQEEAAAAAAALRAKQEEEEAAAIAARAKQDEEAAAAAAMQSQGSKEHQEGEVTVAQSHGSGTAAAVDQDSLAPAVVLAANAGREDQDAGAVERPSPVSVPELELQEDSFLGKEEAGEGEVAAVAAEAQAPSPAAAPPSHAAAPSALHQAAVEAAGSPELEEVVAVLSSFSALPVERLHNIIKFTSPDQKDVMSLVELGYLCEAMALRGTLTMDARGWMSVKRPGSPAATPVTSASTASTTTTDIVADRVPSRAPPPQAVRGASPSGSPPPRGPSVDPVAYAAFGYEPYETQLLGLVSNFQAMPLNRLHSVLELTMVTPKARAGTAAGWGAAAMVGLAALAYRLLIHDDGSAAVDSLKAVPTNMAEVLRRGDHTSG</sequence>
<reference evidence="2 3" key="1">
    <citation type="submission" date="2020-02" db="EMBL/GenBank/DDBJ databases">
        <title>Draft genome sequence of Haematococcus lacustris strain NIES-144.</title>
        <authorList>
            <person name="Morimoto D."/>
            <person name="Nakagawa S."/>
            <person name="Yoshida T."/>
            <person name="Sawayama S."/>
        </authorList>
    </citation>
    <scope>NUCLEOTIDE SEQUENCE [LARGE SCALE GENOMIC DNA]</scope>
    <source>
        <strain evidence="2 3">NIES-144</strain>
    </source>
</reference>